<reference evidence="2" key="1">
    <citation type="journal article" date="2022" name="Int. J. Mol. Sci.">
        <title>Draft Genome of Tanacetum Coccineum: Genomic Comparison of Closely Related Tanacetum-Family Plants.</title>
        <authorList>
            <person name="Yamashiro T."/>
            <person name="Shiraishi A."/>
            <person name="Nakayama K."/>
            <person name="Satake H."/>
        </authorList>
    </citation>
    <scope>NUCLEOTIDE SEQUENCE</scope>
</reference>
<evidence type="ECO:0000313" key="2">
    <source>
        <dbReference type="EMBL" id="GJS51862.1"/>
    </source>
</evidence>
<dbReference type="Proteomes" id="UP001151760">
    <property type="component" value="Unassembled WGS sequence"/>
</dbReference>
<dbReference type="Gene3D" id="2.40.70.10">
    <property type="entry name" value="Acid Proteases"/>
    <property type="match status" value="1"/>
</dbReference>
<dbReference type="PANTHER" id="PTHR33067">
    <property type="entry name" value="RNA-DIRECTED DNA POLYMERASE-RELATED"/>
    <property type="match status" value="1"/>
</dbReference>
<accession>A0ABQ4WG74</accession>
<evidence type="ECO:0000256" key="1">
    <source>
        <dbReference type="SAM" id="MobiDB-lite"/>
    </source>
</evidence>
<keyword evidence="3" id="KW-1185">Reference proteome</keyword>
<proteinExistence type="predicted"/>
<sequence>MSLELADRPIQYPRGIAENVLIKIDKFVLPIDFVILDMREDSRIPIIIGRPFLATAQAMIDVFNKKITLRVGNKEVIFDVDQSINRPPSEDNECYGIDDLDTTIHLKTQELLEDDQMDSFLVNNLEEYIDQSNLGSCGKAVDDSESKISIQRIERVNTPYSESRETQGSERTQNEHLYSASANEIDEKRLELKDLPSHLSESYPVIISSKLTEKEKILLLQVLEKSKGAIAWKMLT</sequence>
<dbReference type="InterPro" id="IPR021109">
    <property type="entry name" value="Peptidase_aspartic_dom_sf"/>
</dbReference>
<reference evidence="2" key="2">
    <citation type="submission" date="2022-01" db="EMBL/GenBank/DDBJ databases">
        <authorList>
            <person name="Yamashiro T."/>
            <person name="Shiraishi A."/>
            <person name="Satake H."/>
            <person name="Nakayama K."/>
        </authorList>
    </citation>
    <scope>NUCLEOTIDE SEQUENCE</scope>
</reference>
<comment type="caution">
    <text evidence="2">The sequence shown here is derived from an EMBL/GenBank/DDBJ whole genome shotgun (WGS) entry which is preliminary data.</text>
</comment>
<dbReference type="EMBL" id="BQNB010008615">
    <property type="protein sequence ID" value="GJS51862.1"/>
    <property type="molecule type" value="Genomic_DNA"/>
</dbReference>
<name>A0ABQ4WG74_9ASTR</name>
<feature type="compositionally biased region" description="Basic and acidic residues" evidence="1">
    <location>
        <begin position="162"/>
        <end position="174"/>
    </location>
</feature>
<keyword evidence="2" id="KW-0239">DNA-directed DNA polymerase</keyword>
<keyword evidence="2" id="KW-0808">Transferase</keyword>
<protein>
    <submittedName>
        <fullName evidence="2">DNA-directed DNA polymerase</fullName>
    </submittedName>
</protein>
<dbReference type="PANTHER" id="PTHR33067:SF35">
    <property type="entry name" value="ASPARTIC PEPTIDASE DDI1-TYPE DOMAIN-CONTAINING PROTEIN"/>
    <property type="match status" value="1"/>
</dbReference>
<evidence type="ECO:0000313" key="3">
    <source>
        <dbReference type="Proteomes" id="UP001151760"/>
    </source>
</evidence>
<organism evidence="2 3">
    <name type="scientific">Tanacetum coccineum</name>
    <dbReference type="NCBI Taxonomy" id="301880"/>
    <lineage>
        <taxon>Eukaryota</taxon>
        <taxon>Viridiplantae</taxon>
        <taxon>Streptophyta</taxon>
        <taxon>Embryophyta</taxon>
        <taxon>Tracheophyta</taxon>
        <taxon>Spermatophyta</taxon>
        <taxon>Magnoliopsida</taxon>
        <taxon>eudicotyledons</taxon>
        <taxon>Gunneridae</taxon>
        <taxon>Pentapetalae</taxon>
        <taxon>asterids</taxon>
        <taxon>campanulids</taxon>
        <taxon>Asterales</taxon>
        <taxon>Asteraceae</taxon>
        <taxon>Asteroideae</taxon>
        <taxon>Anthemideae</taxon>
        <taxon>Anthemidinae</taxon>
        <taxon>Tanacetum</taxon>
    </lineage>
</organism>
<keyword evidence="2" id="KW-0548">Nucleotidyltransferase</keyword>
<gene>
    <name evidence="2" type="ORF">Tco_0625224</name>
</gene>
<dbReference type="Pfam" id="PF08284">
    <property type="entry name" value="RVP_2"/>
    <property type="match status" value="1"/>
</dbReference>
<dbReference type="GO" id="GO:0003887">
    <property type="term" value="F:DNA-directed DNA polymerase activity"/>
    <property type="evidence" value="ECO:0007669"/>
    <property type="project" value="UniProtKB-KW"/>
</dbReference>
<feature type="region of interest" description="Disordered" evidence="1">
    <location>
        <begin position="158"/>
        <end position="180"/>
    </location>
</feature>